<evidence type="ECO:0000313" key="1">
    <source>
        <dbReference type="EMBL" id="MBB5712132.1"/>
    </source>
</evidence>
<organism evidence="1 2">
    <name type="scientific">Sphingomonas xinjiangensis</name>
    <dbReference type="NCBI Taxonomy" id="643568"/>
    <lineage>
        <taxon>Bacteria</taxon>
        <taxon>Pseudomonadati</taxon>
        <taxon>Pseudomonadota</taxon>
        <taxon>Alphaproteobacteria</taxon>
        <taxon>Sphingomonadales</taxon>
        <taxon>Sphingomonadaceae</taxon>
        <taxon>Sphingomonas</taxon>
    </lineage>
</organism>
<dbReference type="AlphaFoldDB" id="A0A840YRF8"/>
<gene>
    <name evidence="1" type="ORF">FHT02_003389</name>
</gene>
<keyword evidence="2" id="KW-1185">Reference proteome</keyword>
<dbReference type="Proteomes" id="UP000527143">
    <property type="component" value="Unassembled WGS sequence"/>
</dbReference>
<name>A0A840YRF8_9SPHN</name>
<dbReference type="EMBL" id="JACIJF010000013">
    <property type="protein sequence ID" value="MBB5712132.1"/>
    <property type="molecule type" value="Genomic_DNA"/>
</dbReference>
<protein>
    <submittedName>
        <fullName evidence="1">Uncharacterized protein</fullName>
    </submittedName>
</protein>
<proteinExistence type="predicted"/>
<reference evidence="1 2" key="1">
    <citation type="submission" date="2020-08" db="EMBL/GenBank/DDBJ databases">
        <title>Genomic Encyclopedia of Type Strains, Phase IV (KMG-IV): sequencing the most valuable type-strain genomes for metagenomic binning, comparative biology and taxonomic classification.</title>
        <authorList>
            <person name="Goeker M."/>
        </authorList>
    </citation>
    <scope>NUCLEOTIDE SEQUENCE [LARGE SCALE GENOMIC DNA]</scope>
    <source>
        <strain evidence="1 2">DSM 26736</strain>
    </source>
</reference>
<evidence type="ECO:0000313" key="2">
    <source>
        <dbReference type="Proteomes" id="UP000527143"/>
    </source>
</evidence>
<comment type="caution">
    <text evidence="1">The sequence shown here is derived from an EMBL/GenBank/DDBJ whole genome shotgun (WGS) entry which is preliminary data.</text>
</comment>
<sequence>MLLFALPLRDSQRDIFPEELHPSRAETACAPLQRFDPGYLEGPVSLA</sequence>
<accession>A0A840YRF8</accession>